<feature type="transmembrane region" description="Helical" evidence="1">
    <location>
        <begin position="64"/>
        <end position="82"/>
    </location>
</feature>
<dbReference type="InterPro" id="IPR052155">
    <property type="entry name" value="Biofilm_reg_signaling"/>
</dbReference>
<dbReference type="InterPro" id="IPR035965">
    <property type="entry name" value="PAS-like_dom_sf"/>
</dbReference>
<dbReference type="PANTHER" id="PTHR44757">
    <property type="entry name" value="DIGUANYLATE CYCLASE DGCP"/>
    <property type="match status" value="1"/>
</dbReference>
<dbReference type="SUPFAM" id="SSF55785">
    <property type="entry name" value="PYP-like sensor domain (PAS domain)"/>
    <property type="match status" value="1"/>
</dbReference>
<proteinExistence type="predicted"/>
<dbReference type="CDD" id="cd01949">
    <property type="entry name" value="GGDEF"/>
    <property type="match status" value="1"/>
</dbReference>
<feature type="transmembrane region" description="Helical" evidence="1">
    <location>
        <begin position="270"/>
        <end position="290"/>
    </location>
</feature>
<feature type="domain" description="PAC" evidence="3">
    <location>
        <begin position="407"/>
        <end position="458"/>
    </location>
</feature>
<comment type="caution">
    <text evidence="5">The sequence shown here is derived from an EMBL/GenBank/DDBJ whole genome shotgun (WGS) entry which is preliminary data.</text>
</comment>
<evidence type="ECO:0000256" key="1">
    <source>
        <dbReference type="SAM" id="Phobius"/>
    </source>
</evidence>
<keyword evidence="6" id="KW-1185">Reference proteome</keyword>
<evidence type="ECO:0000313" key="5">
    <source>
        <dbReference type="EMBL" id="MBO3741547.1"/>
    </source>
</evidence>
<dbReference type="CDD" id="cd00130">
    <property type="entry name" value="PAS"/>
    <property type="match status" value="1"/>
</dbReference>
<feature type="transmembrane region" description="Helical" evidence="1">
    <location>
        <begin position="135"/>
        <end position="156"/>
    </location>
</feature>
<dbReference type="Pfam" id="PF08447">
    <property type="entry name" value="PAS_3"/>
    <property type="match status" value="1"/>
</dbReference>
<feature type="domain" description="GGDEF" evidence="4">
    <location>
        <begin position="483"/>
        <end position="607"/>
    </location>
</feature>
<feature type="transmembrane region" description="Helical" evidence="1">
    <location>
        <begin position="296"/>
        <end position="314"/>
    </location>
</feature>
<dbReference type="InterPro" id="IPR043128">
    <property type="entry name" value="Rev_trsase/Diguanyl_cyclase"/>
</dbReference>
<feature type="domain" description="PAS" evidence="2">
    <location>
        <begin position="333"/>
        <end position="403"/>
    </location>
</feature>
<dbReference type="SMART" id="SM00267">
    <property type="entry name" value="GGDEF"/>
    <property type="match status" value="1"/>
</dbReference>
<feature type="transmembrane region" description="Helical" evidence="1">
    <location>
        <begin position="102"/>
        <end position="123"/>
    </location>
</feature>
<keyword evidence="1" id="KW-1133">Transmembrane helix</keyword>
<name>A0ABS3USL1_9ACTN</name>
<feature type="transmembrane region" description="Helical" evidence="1">
    <location>
        <begin position="231"/>
        <end position="249"/>
    </location>
</feature>
<dbReference type="InterPro" id="IPR029787">
    <property type="entry name" value="Nucleotide_cyclase"/>
</dbReference>
<dbReference type="NCBIfam" id="TIGR00254">
    <property type="entry name" value="GGDEF"/>
    <property type="match status" value="1"/>
</dbReference>
<protein>
    <submittedName>
        <fullName evidence="5">GGDEF domain-containing protein</fullName>
    </submittedName>
</protein>
<dbReference type="InterPro" id="IPR000700">
    <property type="entry name" value="PAS-assoc_C"/>
</dbReference>
<accession>A0ABS3USL1</accession>
<feature type="transmembrane region" description="Helical" evidence="1">
    <location>
        <begin position="199"/>
        <end position="219"/>
    </location>
</feature>
<dbReference type="PANTHER" id="PTHR44757:SF2">
    <property type="entry name" value="BIOFILM ARCHITECTURE MAINTENANCE PROTEIN MBAA"/>
    <property type="match status" value="1"/>
</dbReference>
<evidence type="ECO:0000259" key="4">
    <source>
        <dbReference type="PROSITE" id="PS50887"/>
    </source>
</evidence>
<feature type="transmembrane region" description="Helical" evidence="1">
    <location>
        <begin position="7"/>
        <end position="28"/>
    </location>
</feature>
<evidence type="ECO:0000259" key="2">
    <source>
        <dbReference type="PROSITE" id="PS50112"/>
    </source>
</evidence>
<dbReference type="PROSITE" id="PS50887">
    <property type="entry name" value="GGDEF"/>
    <property type="match status" value="1"/>
</dbReference>
<gene>
    <name evidence="5" type="ORF">J5X75_28965</name>
</gene>
<reference evidence="5 6" key="1">
    <citation type="submission" date="2021-03" db="EMBL/GenBank/DDBJ databases">
        <title>Actinoplanes flavus sp. nov., a novel actinomycete isolated from Coconut Palm rhizosphere soil.</title>
        <authorList>
            <person name="Luo X."/>
        </authorList>
    </citation>
    <scope>NUCLEOTIDE SEQUENCE [LARGE SCALE GENOMIC DNA]</scope>
    <source>
        <strain evidence="5 6">NEAU-H7</strain>
    </source>
</reference>
<organism evidence="5 6">
    <name type="scientific">Actinoplanes flavus</name>
    <dbReference type="NCBI Taxonomy" id="2820290"/>
    <lineage>
        <taxon>Bacteria</taxon>
        <taxon>Bacillati</taxon>
        <taxon>Actinomycetota</taxon>
        <taxon>Actinomycetes</taxon>
        <taxon>Micromonosporales</taxon>
        <taxon>Micromonosporaceae</taxon>
        <taxon>Actinoplanes</taxon>
    </lineage>
</organism>
<dbReference type="InterPro" id="IPR000160">
    <property type="entry name" value="GGDEF_dom"/>
</dbReference>
<dbReference type="InterPro" id="IPR001610">
    <property type="entry name" value="PAC"/>
</dbReference>
<feature type="transmembrane region" description="Helical" evidence="1">
    <location>
        <begin position="168"/>
        <end position="187"/>
    </location>
</feature>
<feature type="transmembrane region" description="Helical" evidence="1">
    <location>
        <begin position="34"/>
        <end position="52"/>
    </location>
</feature>
<keyword evidence="1" id="KW-0472">Membrane</keyword>
<dbReference type="RefSeq" id="WP_208470696.1">
    <property type="nucleotide sequence ID" value="NZ_JAGFNS010000022.1"/>
</dbReference>
<dbReference type="PROSITE" id="PS50112">
    <property type="entry name" value="PAS"/>
    <property type="match status" value="1"/>
</dbReference>
<dbReference type="SUPFAM" id="SSF55073">
    <property type="entry name" value="Nucleotide cyclase"/>
    <property type="match status" value="1"/>
</dbReference>
<dbReference type="SMART" id="SM00086">
    <property type="entry name" value="PAC"/>
    <property type="match status" value="1"/>
</dbReference>
<dbReference type="EMBL" id="JAGFNS010000022">
    <property type="protein sequence ID" value="MBO3741547.1"/>
    <property type="molecule type" value="Genomic_DNA"/>
</dbReference>
<dbReference type="SMART" id="SM00091">
    <property type="entry name" value="PAS"/>
    <property type="match status" value="1"/>
</dbReference>
<dbReference type="InterPro" id="IPR013655">
    <property type="entry name" value="PAS_fold_3"/>
</dbReference>
<dbReference type="PROSITE" id="PS50113">
    <property type="entry name" value="PAC"/>
    <property type="match status" value="1"/>
</dbReference>
<dbReference type="Pfam" id="PF00990">
    <property type="entry name" value="GGDEF"/>
    <property type="match status" value="1"/>
</dbReference>
<dbReference type="NCBIfam" id="TIGR00229">
    <property type="entry name" value="sensory_box"/>
    <property type="match status" value="1"/>
</dbReference>
<sequence length="607" mass="64281">MLLRRDPVLIALTVGGVLVLGELILGPGDPRTKLIAGWLIAPMLDLLLFWSARRVHRSLDLPPYANRFWRALSLAALIFLAGDLVQLSSTVTDRGVDHLVFHPAQAVAAVAGVVLVGAVAVLHRRARGRLRGRRIRILLDTAIVTTASISVAWCLMTRPGLPKAGAEAYVLAIFGCGLVLCAAFVTVRSGLTGETPLTGSAAVPIVVATVVQAVGGILAPSGSAGDPGCQMALTLAPMLMVLAGPRIQLLRGVEGLDGRRWLARALRGRFSLLPYTGTVFCAAALVIVLVTTGLGLSAWGALAGLLVNVALVIGRQLLALAENNSLLVEIRNREQRLNALLLHSSEVISIAAPDAGFTYVSPAVERVLGVPASAALGHSSLDILHHDDRASLDADLTALYSTPGAELTYQGRYRHADGSWRWLEVVAVNLTHEPGIGGVVCNARDVTESRELHERLRYQAGHDELTGLANRRQFTAAVTERSGDAAVLLIDLDGFKQINDTYGHAAGDAVLRHVADRLRECTGPDDVPARLGGDEFAVLAGGPESAERIAAALRVLLERPAEIAGRPLPVGASIGLAVGPSTDPDQLLNAADLRMYEEKQRTRAYAS</sequence>
<dbReference type="Gene3D" id="3.30.450.20">
    <property type="entry name" value="PAS domain"/>
    <property type="match status" value="1"/>
</dbReference>
<dbReference type="Gene3D" id="3.30.70.270">
    <property type="match status" value="1"/>
</dbReference>
<evidence type="ECO:0000313" key="6">
    <source>
        <dbReference type="Proteomes" id="UP000679690"/>
    </source>
</evidence>
<keyword evidence="1" id="KW-0812">Transmembrane</keyword>
<dbReference type="Proteomes" id="UP000679690">
    <property type="component" value="Unassembled WGS sequence"/>
</dbReference>
<dbReference type="InterPro" id="IPR000014">
    <property type="entry name" value="PAS"/>
</dbReference>
<evidence type="ECO:0000259" key="3">
    <source>
        <dbReference type="PROSITE" id="PS50113"/>
    </source>
</evidence>